<sequence length="420" mass="44523">MVTDTRQTRAVSGVTPVQSWERYREDAREAILARLVHGGGTRVDASGQRQPAPQPAGLVRATVLQANTESEALVDIAGHSYLVNTRQALTPGASVILRLLDDRSFFGVDDPRRPAARPSTPAGDPTADEAAGAGEGADAHEAGAARATRGVVPTVMPALAELRMESGSLDVRLSGAARLLFALTAQASGSARMVPLAPLDTADLDDTSRLAQRLQNAVEQSGLFYESHLQEWREGRRSLDALRAEPQAALSPGPGPHPEAASSEPADTTPATPEQNAARGLQAALGAIPDDVRPLVQDQIALLESSRLALQGAWDGRPFTIEVEPDASQARDDIPLSWRIRLRLDTPNLGKLEVDIALRGTEAQVNLKPDSRGARGASLREIRAQLADATPELQQALDARGLRMTGFGVAAQPRQAGARS</sequence>
<feature type="region of interest" description="Disordered" evidence="1">
    <location>
        <begin position="247"/>
        <end position="276"/>
    </location>
</feature>
<feature type="compositionally biased region" description="Polar residues" evidence="1">
    <location>
        <begin position="265"/>
        <end position="275"/>
    </location>
</feature>
<protein>
    <recommendedName>
        <fullName evidence="2">Flagellar hook-length control protein-like C-terminal domain-containing protein</fullName>
    </recommendedName>
</protein>
<proteinExistence type="predicted"/>
<dbReference type="InterPro" id="IPR021136">
    <property type="entry name" value="Flagellar_hook_control-like_C"/>
</dbReference>
<keyword evidence="4" id="KW-1185">Reference proteome</keyword>
<evidence type="ECO:0000313" key="3">
    <source>
        <dbReference type="EMBL" id="GAA4342368.1"/>
    </source>
</evidence>
<dbReference type="Gene3D" id="3.30.750.140">
    <property type="match status" value="1"/>
</dbReference>
<evidence type="ECO:0000256" key="1">
    <source>
        <dbReference type="SAM" id="MobiDB-lite"/>
    </source>
</evidence>
<comment type="caution">
    <text evidence="3">The sequence shown here is derived from an EMBL/GenBank/DDBJ whole genome shotgun (WGS) entry which is preliminary data.</text>
</comment>
<feature type="compositionally biased region" description="Low complexity" evidence="1">
    <location>
        <begin position="116"/>
        <end position="132"/>
    </location>
</feature>
<gene>
    <name evidence="3" type="ORF">GCM10023144_44340</name>
</gene>
<reference evidence="4" key="1">
    <citation type="journal article" date="2019" name="Int. J. Syst. Evol. Microbiol.">
        <title>The Global Catalogue of Microorganisms (GCM) 10K type strain sequencing project: providing services to taxonomists for standard genome sequencing and annotation.</title>
        <authorList>
            <consortium name="The Broad Institute Genomics Platform"/>
            <consortium name="The Broad Institute Genome Sequencing Center for Infectious Disease"/>
            <person name="Wu L."/>
            <person name="Ma J."/>
        </authorList>
    </citation>
    <scope>NUCLEOTIDE SEQUENCE [LARGE SCALE GENOMIC DNA]</scope>
    <source>
        <strain evidence="4">JCM 17666</strain>
    </source>
</reference>
<dbReference type="RefSeq" id="WP_345252120.1">
    <property type="nucleotide sequence ID" value="NZ_BAABFO010000033.1"/>
</dbReference>
<accession>A0ABP8HPQ7</accession>
<feature type="domain" description="Flagellar hook-length control protein-like C-terminal" evidence="2">
    <location>
        <begin position="337"/>
        <end position="415"/>
    </location>
</feature>
<name>A0ABP8HPQ7_9BURK</name>
<feature type="region of interest" description="Disordered" evidence="1">
    <location>
        <begin position="108"/>
        <end position="148"/>
    </location>
</feature>
<dbReference type="InterPro" id="IPR038610">
    <property type="entry name" value="FliK-like_C_sf"/>
</dbReference>
<dbReference type="Proteomes" id="UP001501671">
    <property type="component" value="Unassembled WGS sequence"/>
</dbReference>
<evidence type="ECO:0000313" key="4">
    <source>
        <dbReference type="Proteomes" id="UP001501671"/>
    </source>
</evidence>
<organism evidence="3 4">
    <name type="scientific">Pigmentiphaga soli</name>
    <dbReference type="NCBI Taxonomy" id="1007095"/>
    <lineage>
        <taxon>Bacteria</taxon>
        <taxon>Pseudomonadati</taxon>
        <taxon>Pseudomonadota</taxon>
        <taxon>Betaproteobacteria</taxon>
        <taxon>Burkholderiales</taxon>
        <taxon>Alcaligenaceae</taxon>
        <taxon>Pigmentiphaga</taxon>
    </lineage>
</organism>
<evidence type="ECO:0000259" key="2">
    <source>
        <dbReference type="Pfam" id="PF02120"/>
    </source>
</evidence>
<dbReference type="Pfam" id="PF02120">
    <property type="entry name" value="Flg_hook"/>
    <property type="match status" value="1"/>
</dbReference>
<dbReference type="EMBL" id="BAABFO010000033">
    <property type="protein sequence ID" value="GAA4342368.1"/>
    <property type="molecule type" value="Genomic_DNA"/>
</dbReference>